<evidence type="ECO:0000313" key="2">
    <source>
        <dbReference type="EMBL" id="OWJ68765.1"/>
    </source>
</evidence>
<comment type="caution">
    <text evidence="2">The sequence shown here is derived from an EMBL/GenBank/DDBJ whole genome shotgun (WGS) entry which is preliminary data.</text>
</comment>
<protein>
    <submittedName>
        <fullName evidence="2">Uncharacterized protein</fullName>
    </submittedName>
</protein>
<dbReference type="Proteomes" id="UP000196655">
    <property type="component" value="Unassembled WGS sequence"/>
</dbReference>
<accession>A0A211ZU20</accession>
<sequence length="223" mass="23809">MAGGTAVGLQQGTADETRKLTVQIVAAHVAHNNVAANDLPALIDQAYNALDSLGKPVEPVKQRPEPAVPIKKLVTPDYIIWFGCGIAMYERRWLRGHATTFVITRSTSRSDSKRRPKEAELTHSDTPVAQYVARPPDRSNTAPVAKEFSALTSQAIIAAASASSRNRPRGMRLSMYWMCSGACSIAPGVRATAGVTQFTAMSCPASSLPSDLVMAMTAALAEL</sequence>
<reference evidence="3" key="1">
    <citation type="submission" date="2017-05" db="EMBL/GenBank/DDBJ databases">
        <authorList>
            <person name="Macchi M."/>
            <person name="Festa S."/>
            <person name="Coppotelli B.M."/>
            <person name="Morelli I.S."/>
        </authorList>
    </citation>
    <scope>NUCLEOTIDE SEQUENCE [LARGE SCALE GENOMIC DNA]</scope>
    <source>
        <strain evidence="3">I</strain>
    </source>
</reference>
<organism evidence="2 3">
    <name type="scientific">Inquilinus limosus</name>
    <dbReference type="NCBI Taxonomy" id="171674"/>
    <lineage>
        <taxon>Bacteria</taxon>
        <taxon>Pseudomonadati</taxon>
        <taxon>Pseudomonadota</taxon>
        <taxon>Alphaproteobacteria</taxon>
        <taxon>Rhodospirillales</taxon>
        <taxon>Rhodospirillaceae</taxon>
        <taxon>Inquilinus</taxon>
    </lineage>
</organism>
<name>A0A211ZU20_9PROT</name>
<dbReference type="AlphaFoldDB" id="A0A211ZU20"/>
<keyword evidence="3" id="KW-1185">Reference proteome</keyword>
<feature type="region of interest" description="Disordered" evidence="1">
    <location>
        <begin position="105"/>
        <end position="124"/>
    </location>
</feature>
<evidence type="ECO:0000313" key="3">
    <source>
        <dbReference type="Proteomes" id="UP000196655"/>
    </source>
</evidence>
<proteinExistence type="predicted"/>
<dbReference type="GO" id="GO:0006355">
    <property type="term" value="P:regulation of DNA-templated transcription"/>
    <property type="evidence" value="ECO:0007669"/>
    <property type="project" value="InterPro"/>
</dbReference>
<dbReference type="EMBL" id="NHON01000003">
    <property type="protein sequence ID" value="OWJ68765.1"/>
    <property type="molecule type" value="Genomic_DNA"/>
</dbReference>
<dbReference type="GO" id="GO:0003677">
    <property type="term" value="F:DNA binding"/>
    <property type="evidence" value="ECO:0007669"/>
    <property type="project" value="InterPro"/>
</dbReference>
<gene>
    <name evidence="2" type="ORF">BWR60_03185</name>
</gene>
<dbReference type="GO" id="GO:0008270">
    <property type="term" value="F:zinc ion binding"/>
    <property type="evidence" value="ECO:0007669"/>
    <property type="project" value="InterPro"/>
</dbReference>
<dbReference type="InterPro" id="IPR008807">
    <property type="entry name" value="ROS_MUCR"/>
</dbReference>
<feature type="compositionally biased region" description="Basic and acidic residues" evidence="1">
    <location>
        <begin position="108"/>
        <end position="123"/>
    </location>
</feature>
<dbReference type="Pfam" id="PF05443">
    <property type="entry name" value="ROS_MUCR"/>
    <property type="match status" value="1"/>
</dbReference>
<evidence type="ECO:0000256" key="1">
    <source>
        <dbReference type="SAM" id="MobiDB-lite"/>
    </source>
</evidence>